<reference evidence="3 4" key="1">
    <citation type="submission" date="2016-11" db="EMBL/GenBank/DDBJ databases">
        <authorList>
            <person name="Jaros S."/>
            <person name="Januszkiewicz K."/>
            <person name="Wedrychowicz H."/>
        </authorList>
    </citation>
    <scope>NUCLEOTIDE SEQUENCE [LARGE SCALE GENOMIC DNA]</scope>
    <source>
        <strain evidence="3 4">CGMCC 1.6102</strain>
    </source>
</reference>
<feature type="region of interest" description="Disordered" evidence="1">
    <location>
        <begin position="269"/>
        <end position="314"/>
    </location>
</feature>
<dbReference type="EMBL" id="FRCY01000001">
    <property type="protein sequence ID" value="SHM45905.1"/>
    <property type="molecule type" value="Genomic_DNA"/>
</dbReference>
<feature type="compositionally biased region" description="Basic and acidic residues" evidence="1">
    <location>
        <begin position="176"/>
        <end position="185"/>
    </location>
</feature>
<evidence type="ECO:0000313" key="4">
    <source>
        <dbReference type="Proteomes" id="UP000184513"/>
    </source>
</evidence>
<name>A0A1M7IYY3_9BACT</name>
<dbReference type="Gene3D" id="2.40.40.10">
    <property type="entry name" value="RlpA-like domain"/>
    <property type="match status" value="1"/>
</dbReference>
<feature type="compositionally biased region" description="Low complexity" evidence="1">
    <location>
        <begin position="291"/>
        <end position="313"/>
    </location>
</feature>
<dbReference type="CDD" id="cd00118">
    <property type="entry name" value="LysM"/>
    <property type="match status" value="3"/>
</dbReference>
<proteinExistence type="predicted"/>
<dbReference type="PROSITE" id="PS51782">
    <property type="entry name" value="LYSM"/>
    <property type="match status" value="3"/>
</dbReference>
<feature type="domain" description="LysM" evidence="2">
    <location>
        <begin position="39"/>
        <end position="82"/>
    </location>
</feature>
<feature type="compositionally biased region" description="Polar residues" evidence="1">
    <location>
        <begin position="276"/>
        <end position="286"/>
    </location>
</feature>
<feature type="domain" description="LysM" evidence="2">
    <location>
        <begin position="95"/>
        <end position="138"/>
    </location>
</feature>
<dbReference type="Gene3D" id="3.10.350.10">
    <property type="entry name" value="LysM domain"/>
    <property type="match status" value="3"/>
</dbReference>
<dbReference type="STRING" id="388280.SAMN04488057_101521"/>
<dbReference type="AlphaFoldDB" id="A0A1M7IYY3"/>
<dbReference type="PANTHER" id="PTHR33734">
    <property type="entry name" value="LYSM DOMAIN-CONTAINING GPI-ANCHORED PROTEIN 2"/>
    <property type="match status" value="1"/>
</dbReference>
<organism evidence="3 4">
    <name type="scientific">Cyclobacterium lianum</name>
    <dbReference type="NCBI Taxonomy" id="388280"/>
    <lineage>
        <taxon>Bacteria</taxon>
        <taxon>Pseudomonadati</taxon>
        <taxon>Bacteroidota</taxon>
        <taxon>Cytophagia</taxon>
        <taxon>Cytophagales</taxon>
        <taxon>Cyclobacteriaceae</taxon>
        <taxon>Cyclobacterium</taxon>
    </lineage>
</organism>
<dbReference type="PANTHER" id="PTHR33734:SF22">
    <property type="entry name" value="MEMBRANE-BOUND LYTIC MUREIN TRANSGLYCOSYLASE D"/>
    <property type="match status" value="1"/>
</dbReference>
<gene>
    <name evidence="3" type="ORF">SAMN04488057_101521</name>
</gene>
<evidence type="ECO:0000256" key="1">
    <source>
        <dbReference type="SAM" id="MobiDB-lite"/>
    </source>
</evidence>
<dbReference type="Proteomes" id="UP000184513">
    <property type="component" value="Unassembled WGS sequence"/>
</dbReference>
<evidence type="ECO:0000259" key="2">
    <source>
        <dbReference type="PROSITE" id="PS51782"/>
    </source>
</evidence>
<protein>
    <submittedName>
        <fullName evidence="3">LysM domain-containing protein</fullName>
    </submittedName>
</protein>
<keyword evidence="4" id="KW-1185">Reference proteome</keyword>
<dbReference type="InterPro" id="IPR036908">
    <property type="entry name" value="RlpA-like_sf"/>
</dbReference>
<dbReference type="SMART" id="SM00257">
    <property type="entry name" value="LysM"/>
    <property type="match status" value="3"/>
</dbReference>
<feature type="domain" description="LysM" evidence="2">
    <location>
        <begin position="215"/>
        <end position="258"/>
    </location>
</feature>
<dbReference type="Pfam" id="PF01476">
    <property type="entry name" value="LysM"/>
    <property type="match status" value="3"/>
</dbReference>
<feature type="region of interest" description="Disordered" evidence="1">
    <location>
        <begin position="169"/>
        <end position="215"/>
    </location>
</feature>
<dbReference type="SUPFAM" id="SSF54106">
    <property type="entry name" value="LysM domain"/>
    <property type="match status" value="3"/>
</dbReference>
<evidence type="ECO:0000313" key="3">
    <source>
        <dbReference type="EMBL" id="SHM45905.1"/>
    </source>
</evidence>
<dbReference type="InterPro" id="IPR036779">
    <property type="entry name" value="LysM_dom_sf"/>
</dbReference>
<dbReference type="OrthoDB" id="2149800at2"/>
<accession>A0A1M7IYY3</accession>
<dbReference type="InterPro" id="IPR018392">
    <property type="entry name" value="LysM"/>
</dbReference>
<sequence length="401" mass="42846">MKYWILILGLIGVALPSQGGILTPIDSIGIERVGEKSYIIHQVAAQETLFGISRRYGAPVGDIVQSNDNLKSGLKVGQRIRIPFVEKVAIPDGAKVHKVSPGETLFSISKNYQVEIAELMEWNELQGNDLSVGQSLIVKVLGEKEQPVAEAKIEETAALADRTVAVTNEKVSAGAEKPKTDKKENPGPSKKASPGADGGNTSSTPPAVSPDGNWISHKVTQGETLFGIARKYDAKVDDLKQWNALTSNNLSIGQTLKVGREVNANIPVSQLPAPVNKTTATNTSNDKPNRSTSGSGTAVSGSSGTSNVSSSTAFRNVQESGQAEVIEGTGNHKKYLVLHRTAPVGTIMRIRNEENDVTVFARVVGVLPETGDNNKLLIKVSKAAFDQLKAVNSRFRVEVSY</sequence>
<dbReference type="RefSeq" id="WP_073091362.1">
    <property type="nucleotide sequence ID" value="NZ_FRCY01000001.1"/>
</dbReference>
<dbReference type="GO" id="GO:0008932">
    <property type="term" value="F:lytic endotransglycosylase activity"/>
    <property type="evidence" value="ECO:0007669"/>
    <property type="project" value="TreeGrafter"/>
</dbReference>